<dbReference type="PANTHER" id="PTHR22946">
    <property type="entry name" value="DIENELACTONE HYDROLASE DOMAIN-CONTAINING PROTEIN-RELATED"/>
    <property type="match status" value="1"/>
</dbReference>
<evidence type="ECO:0000313" key="4">
    <source>
        <dbReference type="Proteomes" id="UP001057877"/>
    </source>
</evidence>
<evidence type="ECO:0000256" key="1">
    <source>
        <dbReference type="ARBA" id="ARBA00038115"/>
    </source>
</evidence>
<dbReference type="Gene3D" id="3.40.50.1820">
    <property type="entry name" value="alpha/beta hydrolase"/>
    <property type="match status" value="1"/>
</dbReference>
<dbReference type="Proteomes" id="UP001057877">
    <property type="component" value="Chromosome"/>
</dbReference>
<feature type="domain" description="AB hydrolase-1" evidence="2">
    <location>
        <begin position="82"/>
        <end position="287"/>
    </location>
</feature>
<keyword evidence="3" id="KW-0378">Hydrolase</keyword>
<comment type="similarity">
    <text evidence="1">Belongs to the AB hydrolase superfamily. FUS2 hydrolase family.</text>
</comment>
<keyword evidence="4" id="KW-1185">Reference proteome</keyword>
<proteinExistence type="inferred from homology"/>
<dbReference type="InterPro" id="IPR029058">
    <property type="entry name" value="AB_hydrolase_fold"/>
</dbReference>
<sequence>MAVWLILTGAAIVALLLWVIWTIGARSQQPRKRPNDNQPDRPFENVTFESGGSTLCGWLIHPQDREHSQPNSGNQADKRPLVVIAHGWGSNRSRVLRYTKPLLGAGFSLFMYDARSHGESDSISAPSALMFRDDIASAVASVRKFKNVDAERVAVLGHSLGGFGALLALADGLPVRAVVTDSTPTRFETMLRAELKRHKLPYFPLGLLIPPIWLHRAGITRSEYAKAQLPEALDRNDNGAHIPVLMVHANGDDFIPADDLRELAKERKLNTLFVKGAGHSSSEEDPAFWQRVIPFLKEHLQVADK</sequence>
<name>A0ABY5S5I1_9BACL</name>
<accession>A0ABY5S5I1</accession>
<dbReference type="SUPFAM" id="SSF53474">
    <property type="entry name" value="alpha/beta-Hydrolases"/>
    <property type="match status" value="1"/>
</dbReference>
<evidence type="ECO:0000313" key="3">
    <source>
        <dbReference type="EMBL" id="UVI28835.1"/>
    </source>
</evidence>
<dbReference type="InterPro" id="IPR050261">
    <property type="entry name" value="FrsA_esterase"/>
</dbReference>
<dbReference type="EMBL" id="CP091430">
    <property type="protein sequence ID" value="UVI28835.1"/>
    <property type="molecule type" value="Genomic_DNA"/>
</dbReference>
<dbReference type="InterPro" id="IPR000073">
    <property type="entry name" value="AB_hydrolase_1"/>
</dbReference>
<dbReference type="Pfam" id="PF12697">
    <property type="entry name" value="Abhydrolase_6"/>
    <property type="match status" value="1"/>
</dbReference>
<dbReference type="RefSeq" id="WP_258384923.1">
    <property type="nucleotide sequence ID" value="NZ_CP091430.1"/>
</dbReference>
<organism evidence="3 4">
    <name type="scientific">Paenibacillus spongiae</name>
    <dbReference type="NCBI Taxonomy" id="2909671"/>
    <lineage>
        <taxon>Bacteria</taxon>
        <taxon>Bacillati</taxon>
        <taxon>Bacillota</taxon>
        <taxon>Bacilli</taxon>
        <taxon>Bacillales</taxon>
        <taxon>Paenibacillaceae</taxon>
        <taxon>Paenibacillus</taxon>
    </lineage>
</organism>
<protein>
    <submittedName>
        <fullName evidence="3">Alpha/beta fold hydrolase</fullName>
    </submittedName>
</protein>
<reference evidence="3" key="1">
    <citation type="submission" date="2022-01" db="EMBL/GenBank/DDBJ databases">
        <title>Paenibacillus spongiae sp. nov., isolated from marine sponge.</title>
        <authorList>
            <person name="Li Z."/>
            <person name="Zhang M."/>
        </authorList>
    </citation>
    <scope>NUCLEOTIDE SEQUENCE</scope>
    <source>
        <strain evidence="3">PHS-Z3</strain>
    </source>
</reference>
<dbReference type="GO" id="GO:0016787">
    <property type="term" value="F:hydrolase activity"/>
    <property type="evidence" value="ECO:0007669"/>
    <property type="project" value="UniProtKB-KW"/>
</dbReference>
<gene>
    <name evidence="3" type="ORF">L1F29_25845</name>
</gene>
<evidence type="ECO:0000259" key="2">
    <source>
        <dbReference type="Pfam" id="PF12697"/>
    </source>
</evidence>